<organism evidence="8 9">
    <name type="scientific">Ustilago bromivora</name>
    <dbReference type="NCBI Taxonomy" id="307758"/>
    <lineage>
        <taxon>Eukaryota</taxon>
        <taxon>Fungi</taxon>
        <taxon>Dikarya</taxon>
        <taxon>Basidiomycota</taxon>
        <taxon>Ustilaginomycotina</taxon>
        <taxon>Ustilaginomycetes</taxon>
        <taxon>Ustilaginales</taxon>
        <taxon>Ustilaginaceae</taxon>
        <taxon>Ustilago</taxon>
    </lineage>
</organism>
<proteinExistence type="inferred from homology"/>
<evidence type="ECO:0000256" key="4">
    <source>
        <dbReference type="ARBA" id="ARBA00022679"/>
    </source>
</evidence>
<sequence length="259" mass="28776">MTSSSQLEEDSDEVVGKGYVSRSAFKILQLDNRYRFLRAGRVIVDLGAAPGGWSQAMVERASKGRNKMEDCSMTGRMTRVFALDLLPVIGIEGVQSIQGDFLDPAVQGKLRQMVQDATVTGECKEGETGGNQGFVDIVVSDMMANTTGNRVTDTEASLELCRTAARFAFQTLKRDNHLAKQVEGDTRKPRSLKSLAAKSSVLVLKHFMSHEADVFRKEVLQKHFHLVKAEKMNASRKESREQFWVCIGYKGPLSPRSKQ</sequence>
<evidence type="ECO:0000313" key="9">
    <source>
        <dbReference type="Proteomes" id="UP000179920"/>
    </source>
</evidence>
<dbReference type="GO" id="GO:0005739">
    <property type="term" value="C:mitochondrion"/>
    <property type="evidence" value="ECO:0007669"/>
    <property type="project" value="TreeGrafter"/>
</dbReference>
<dbReference type="Pfam" id="PF01728">
    <property type="entry name" value="FtsJ"/>
    <property type="match status" value="1"/>
</dbReference>
<dbReference type="HAMAP" id="MF_01547">
    <property type="entry name" value="RNA_methyltr_E"/>
    <property type="match status" value="1"/>
</dbReference>
<feature type="domain" description="Ribosomal RNA methyltransferase FtsJ" evidence="7">
    <location>
        <begin position="19"/>
        <end position="249"/>
    </location>
</feature>
<name>A0A1K0H8Q7_9BASI</name>
<evidence type="ECO:0000256" key="6">
    <source>
        <dbReference type="ARBA" id="ARBA00041184"/>
    </source>
</evidence>
<keyword evidence="5" id="KW-0949">S-adenosyl-L-methionine</keyword>
<dbReference type="InterPro" id="IPR029063">
    <property type="entry name" value="SAM-dependent_MTases_sf"/>
</dbReference>
<reference evidence="9" key="1">
    <citation type="submission" date="2016-04" db="EMBL/GenBank/DDBJ databases">
        <authorList>
            <person name="Guldener U."/>
            <person name="Guldener U."/>
        </authorList>
    </citation>
    <scope>NUCLEOTIDE SEQUENCE [LARGE SCALE GENOMIC DNA]</scope>
    <source>
        <strain evidence="9">UB2112</strain>
    </source>
</reference>
<accession>A0A1K0H8Q7</accession>
<dbReference type="FunFam" id="3.40.50.150:FF:000332">
    <property type="entry name" value="Ribosomal RNA large subunit methyltransferase J"/>
    <property type="match status" value="1"/>
</dbReference>
<dbReference type="SUPFAM" id="SSF53335">
    <property type="entry name" value="S-adenosyl-L-methionine-dependent methyltransferases"/>
    <property type="match status" value="1"/>
</dbReference>
<gene>
    <name evidence="8" type="ORF">UBRO_01720</name>
</gene>
<keyword evidence="4 8" id="KW-0808">Transferase</keyword>
<dbReference type="EMBL" id="LT558119">
    <property type="protein sequence ID" value="SAM77119.1"/>
    <property type="molecule type" value="Genomic_DNA"/>
</dbReference>
<dbReference type="InterPro" id="IPR015507">
    <property type="entry name" value="rRNA-MeTfrase_E"/>
</dbReference>
<dbReference type="InterPro" id="IPR050082">
    <property type="entry name" value="RNA_methyltr_RlmE"/>
</dbReference>
<dbReference type="GO" id="GO:0008650">
    <property type="term" value="F:rRNA (uridine-2'-O-)-methyltransferase activity"/>
    <property type="evidence" value="ECO:0007669"/>
    <property type="project" value="TreeGrafter"/>
</dbReference>
<dbReference type="AlphaFoldDB" id="A0A1K0H8Q7"/>
<evidence type="ECO:0000313" key="8">
    <source>
        <dbReference type="EMBL" id="SAM77119.1"/>
    </source>
</evidence>
<evidence type="ECO:0000259" key="7">
    <source>
        <dbReference type="Pfam" id="PF01728"/>
    </source>
</evidence>
<keyword evidence="3" id="KW-0489">Methyltransferase</keyword>
<keyword evidence="2" id="KW-0698">rRNA processing</keyword>
<dbReference type="Gene3D" id="3.40.50.150">
    <property type="entry name" value="Vaccinia Virus protein VP39"/>
    <property type="match status" value="1"/>
</dbReference>
<dbReference type="OrthoDB" id="20105at2759"/>
<protein>
    <recommendedName>
        <fullName evidence="6">rRNA methyltransferase 2, mitochondrial</fullName>
    </recommendedName>
</protein>
<evidence type="ECO:0000256" key="3">
    <source>
        <dbReference type="ARBA" id="ARBA00022603"/>
    </source>
</evidence>
<comment type="similarity">
    <text evidence="1">Belongs to the class I-like SAM-binding methyltransferase superfamily. RNA methyltransferase RlmE family.</text>
</comment>
<evidence type="ECO:0000256" key="1">
    <source>
        <dbReference type="ARBA" id="ARBA00009258"/>
    </source>
</evidence>
<evidence type="ECO:0000256" key="2">
    <source>
        <dbReference type="ARBA" id="ARBA00022552"/>
    </source>
</evidence>
<dbReference type="PANTHER" id="PTHR10920:SF18">
    <property type="entry name" value="RRNA METHYLTRANSFERASE 2, MITOCHONDRIAL"/>
    <property type="match status" value="1"/>
</dbReference>
<dbReference type="InterPro" id="IPR002877">
    <property type="entry name" value="RNA_MeTrfase_FtsJ_dom"/>
</dbReference>
<evidence type="ECO:0000256" key="5">
    <source>
        <dbReference type="ARBA" id="ARBA00022691"/>
    </source>
</evidence>
<dbReference type="PANTHER" id="PTHR10920">
    <property type="entry name" value="RIBOSOMAL RNA METHYLTRANSFERASE"/>
    <property type="match status" value="1"/>
</dbReference>
<dbReference type="Proteomes" id="UP000179920">
    <property type="component" value="Chromosome III"/>
</dbReference>